<sequence length="74" mass="8728">MSEFTQRKYFYPYVGPFDPCPPITVKSYETPPNLYMGFQPYGLPQFQPHEALRCGTLWPALYSPYSNPYHSERE</sequence>
<accession>A0A562QGR9</accession>
<dbReference type="EMBL" id="VLKZ01000006">
    <property type="protein sequence ID" value="TWI55925.1"/>
    <property type="molecule type" value="Genomic_DNA"/>
</dbReference>
<keyword evidence="2" id="KW-1185">Reference proteome</keyword>
<proteinExistence type="predicted"/>
<dbReference type="OrthoDB" id="2376696at2"/>
<name>A0A562QGR9_9BACI</name>
<dbReference type="Pfam" id="PF11007">
    <property type="entry name" value="CotJA"/>
    <property type="match status" value="1"/>
</dbReference>
<dbReference type="InterPro" id="IPR020256">
    <property type="entry name" value="Spore_coat_CotJA"/>
</dbReference>
<protein>
    <submittedName>
        <fullName evidence="1">Spore coat protein JA</fullName>
    </submittedName>
</protein>
<evidence type="ECO:0000313" key="2">
    <source>
        <dbReference type="Proteomes" id="UP000315711"/>
    </source>
</evidence>
<keyword evidence="1" id="KW-0946">Virion</keyword>
<evidence type="ECO:0000313" key="1">
    <source>
        <dbReference type="EMBL" id="TWI55925.1"/>
    </source>
</evidence>
<dbReference type="RefSeq" id="WP_144450774.1">
    <property type="nucleotide sequence ID" value="NZ_VLKZ01000006.1"/>
</dbReference>
<dbReference type="AlphaFoldDB" id="A0A562QGR9"/>
<comment type="caution">
    <text evidence="1">The sequence shown here is derived from an EMBL/GenBank/DDBJ whole genome shotgun (WGS) entry which is preliminary data.</text>
</comment>
<gene>
    <name evidence="1" type="ORF">IQ10_02490</name>
</gene>
<organism evidence="1 2">
    <name type="scientific">Halalkalibacter nanhaiisediminis</name>
    <dbReference type="NCBI Taxonomy" id="688079"/>
    <lineage>
        <taxon>Bacteria</taxon>
        <taxon>Bacillati</taxon>
        <taxon>Bacillota</taxon>
        <taxon>Bacilli</taxon>
        <taxon>Bacillales</taxon>
        <taxon>Bacillaceae</taxon>
        <taxon>Halalkalibacter</taxon>
    </lineage>
</organism>
<dbReference type="Proteomes" id="UP000315711">
    <property type="component" value="Unassembled WGS sequence"/>
</dbReference>
<reference evidence="1 2" key="1">
    <citation type="journal article" date="2015" name="Stand. Genomic Sci.">
        <title>Genomic Encyclopedia of Bacterial and Archaeal Type Strains, Phase III: the genomes of soil and plant-associated and newly described type strains.</title>
        <authorList>
            <person name="Whitman W.B."/>
            <person name="Woyke T."/>
            <person name="Klenk H.P."/>
            <person name="Zhou Y."/>
            <person name="Lilburn T.G."/>
            <person name="Beck B.J."/>
            <person name="De Vos P."/>
            <person name="Vandamme P."/>
            <person name="Eisen J.A."/>
            <person name="Garrity G."/>
            <person name="Hugenholtz P."/>
            <person name="Kyrpides N.C."/>
        </authorList>
    </citation>
    <scope>NUCLEOTIDE SEQUENCE [LARGE SCALE GENOMIC DNA]</scope>
    <source>
        <strain evidence="1 2">CGMCC 1.10116</strain>
    </source>
</reference>
<keyword evidence="1" id="KW-0167">Capsid protein</keyword>